<dbReference type="InterPro" id="IPR032710">
    <property type="entry name" value="NTF2-like_dom_sf"/>
</dbReference>
<comment type="caution">
    <text evidence="1">The sequence shown here is derived from an EMBL/GenBank/DDBJ whole genome shotgun (WGS) entry which is preliminary data.</text>
</comment>
<dbReference type="Proteomes" id="UP001416393">
    <property type="component" value="Unassembled WGS sequence"/>
</dbReference>
<dbReference type="Gene3D" id="3.10.450.50">
    <property type="match status" value="2"/>
</dbReference>
<sequence>MKKHAIIAIMLFTCIMYSQKKKNGTIYSEHPAIKVVEAMQQAFIKGDTTSVSSYLAKDFRAVNGMNSNPETKGTDKQTFLKQSLFWKDNASYLSLTRSGEAYPDALEYDKSGTWVQTWDYLRGVHNETGVKLDMQLHRLFVVNKDNKIARMISYDDGTVFDELRNSFQPRKNGTIYNHHDYINKVRNMIGALEHSDVDKAFSYFSENARFSNLDMGRDETRTLAEEKEGFKKMLESWKIDSFDVNGYPDYFNYEIGDGKVVQSWWDVRLTRKSDGKKVIIPILLVHNFNDEGLITREMGYYTLQALSAK</sequence>
<evidence type="ECO:0000313" key="2">
    <source>
        <dbReference type="Proteomes" id="UP001416393"/>
    </source>
</evidence>
<dbReference type="RefSeq" id="WP_346242946.1">
    <property type="nucleotide sequence ID" value="NZ_JAZHYP010000012.1"/>
</dbReference>
<proteinExistence type="predicted"/>
<gene>
    <name evidence="1" type="ORF">VP395_15515</name>
</gene>
<keyword evidence="2" id="KW-1185">Reference proteome</keyword>
<evidence type="ECO:0000313" key="1">
    <source>
        <dbReference type="EMBL" id="MEN3325145.1"/>
    </source>
</evidence>
<protein>
    <submittedName>
        <fullName evidence="1">Nuclear transport factor 2 family protein</fullName>
    </submittedName>
</protein>
<dbReference type="SUPFAM" id="SSF54427">
    <property type="entry name" value="NTF2-like"/>
    <property type="match status" value="2"/>
</dbReference>
<reference evidence="1 2" key="1">
    <citation type="submission" date="2024-01" db="EMBL/GenBank/DDBJ databases">
        <title>Mariniflexile litorale sp. nov., isolated from the shallow sediments of the Sea of Japan.</title>
        <authorList>
            <person name="Romanenko L."/>
            <person name="Bystritskaya E."/>
            <person name="Isaeva M."/>
        </authorList>
    </citation>
    <scope>NUCLEOTIDE SEQUENCE [LARGE SCALE GENOMIC DNA]</scope>
    <source>
        <strain evidence="1 2">KCTC 32427</strain>
    </source>
</reference>
<name>A0ABV0AFS4_9FLAO</name>
<dbReference type="EMBL" id="JAZHYP010000012">
    <property type="protein sequence ID" value="MEN3325145.1"/>
    <property type="molecule type" value="Genomic_DNA"/>
</dbReference>
<accession>A0ABV0AFS4</accession>
<organism evidence="1 2">
    <name type="scientific">Mariniflexile soesokkakense</name>
    <dbReference type="NCBI Taxonomy" id="1343160"/>
    <lineage>
        <taxon>Bacteria</taxon>
        <taxon>Pseudomonadati</taxon>
        <taxon>Bacteroidota</taxon>
        <taxon>Flavobacteriia</taxon>
        <taxon>Flavobacteriales</taxon>
        <taxon>Flavobacteriaceae</taxon>
        <taxon>Mariniflexile</taxon>
    </lineage>
</organism>